<dbReference type="NCBIfam" id="NF004976">
    <property type="entry name" value="PRK06349.1"/>
    <property type="match status" value="1"/>
</dbReference>
<evidence type="ECO:0000256" key="6">
    <source>
        <dbReference type="ARBA" id="ARBA00022605"/>
    </source>
</evidence>
<dbReference type="Gene3D" id="3.30.360.10">
    <property type="entry name" value="Dihydrodipicolinate Reductase, domain 2"/>
    <property type="match status" value="1"/>
</dbReference>
<feature type="binding site" evidence="11">
    <location>
        <position position="188"/>
    </location>
    <ligand>
        <name>L-homoserine</name>
        <dbReference type="ChEBI" id="CHEBI:57476"/>
    </ligand>
</feature>
<feature type="domain" description="Homoserine dehydrogenase catalytic" evidence="12">
    <location>
        <begin position="136"/>
        <end position="315"/>
    </location>
</feature>
<dbReference type="InterPro" id="IPR001342">
    <property type="entry name" value="HDH_cat"/>
</dbReference>
<evidence type="ECO:0000313" key="14">
    <source>
        <dbReference type="EMBL" id="GGJ61752.1"/>
    </source>
</evidence>
<comment type="similarity">
    <text evidence="3">Belongs to the homoserine dehydrogenase family.</text>
</comment>
<dbReference type="SUPFAM" id="SSF51735">
    <property type="entry name" value="NAD(P)-binding Rossmann-fold domains"/>
    <property type="match status" value="1"/>
</dbReference>
<dbReference type="GO" id="GO:0009088">
    <property type="term" value="P:threonine biosynthetic process"/>
    <property type="evidence" value="ECO:0007669"/>
    <property type="project" value="UniProtKB-KW"/>
</dbReference>
<dbReference type="PANTHER" id="PTHR43331">
    <property type="entry name" value="HOMOSERINE DEHYDROGENASE"/>
    <property type="match status" value="1"/>
</dbReference>
<sequence length="328" mass="34895">MTSAVPLKTVTVGLLGCGTVGQNVLHLLQRRQDIFSDIGVRIEVAGVLVRDADRARDVPAGTPLTDDPAFLQECGVVIEAMGGTQRPLALLHPYLKSGRPVITANKALLAECWRELREYALAGKLYYEASVMAGTPVIGPMSTVLRASRFESLQAVLNGTCNYILTQMEEGKEYAQALAEAQEMGYAEDPPTLDVGGFDTAHKLAVLARFCADGDFPYDQVKVQGIEGVTLQDVQDAAANGEKYKLIAELRPGPDGEGWEATVSPQRLPNTHPICSIGAGRNALVFRGEECGELYFAGGGAGGMVTASAMVGDLLDLVIGFPGHVPLH</sequence>
<comment type="pathway">
    <text evidence="2">Amino-acid biosynthesis; L-methionine biosynthesis via de novo pathway; L-homoserine from L-aspartate: step 3/3.</text>
</comment>
<dbReference type="RefSeq" id="WP_188960359.1">
    <property type="nucleotide sequence ID" value="NZ_BMOE01000001.1"/>
</dbReference>
<dbReference type="PIRSF" id="PIRSF036497">
    <property type="entry name" value="HDH_short"/>
    <property type="match status" value="1"/>
</dbReference>
<keyword evidence="6" id="KW-0028">Amino-acid biosynthesis</keyword>
<organism evidence="14 15">
    <name type="scientific">Deinococcus aquiradiocola</name>
    <dbReference type="NCBI Taxonomy" id="393059"/>
    <lineage>
        <taxon>Bacteria</taxon>
        <taxon>Thermotogati</taxon>
        <taxon>Deinococcota</taxon>
        <taxon>Deinococci</taxon>
        <taxon>Deinococcales</taxon>
        <taxon>Deinococcaceae</taxon>
        <taxon>Deinococcus</taxon>
    </lineage>
</organism>
<accession>A0A917P4T3</accession>
<reference evidence="14" key="1">
    <citation type="journal article" date="2014" name="Int. J. Syst. Evol. Microbiol.">
        <title>Complete genome sequence of Corynebacterium casei LMG S-19264T (=DSM 44701T), isolated from a smear-ripened cheese.</title>
        <authorList>
            <consortium name="US DOE Joint Genome Institute (JGI-PGF)"/>
            <person name="Walter F."/>
            <person name="Albersmeier A."/>
            <person name="Kalinowski J."/>
            <person name="Ruckert C."/>
        </authorList>
    </citation>
    <scope>NUCLEOTIDE SEQUENCE</scope>
    <source>
        <strain evidence="14">JCM 14371</strain>
    </source>
</reference>
<dbReference type="InterPro" id="IPR036291">
    <property type="entry name" value="NAD(P)-bd_dom_sf"/>
</dbReference>
<dbReference type="EMBL" id="BMOE01000001">
    <property type="protein sequence ID" value="GGJ61752.1"/>
    <property type="molecule type" value="Genomic_DNA"/>
</dbReference>
<evidence type="ECO:0000256" key="10">
    <source>
        <dbReference type="PIRSR" id="PIRSR036497-1"/>
    </source>
</evidence>
<dbReference type="Gene3D" id="3.40.50.720">
    <property type="entry name" value="NAD(P)-binding Rossmann-like Domain"/>
    <property type="match status" value="1"/>
</dbReference>
<dbReference type="SUPFAM" id="SSF55347">
    <property type="entry name" value="Glyceraldehyde-3-phosphate dehydrogenase-like, C-terminal domain"/>
    <property type="match status" value="1"/>
</dbReference>
<evidence type="ECO:0000256" key="8">
    <source>
        <dbReference type="ARBA" id="ARBA00023002"/>
    </source>
</evidence>
<keyword evidence="8" id="KW-0560">Oxidoreductase</keyword>
<evidence type="ECO:0000256" key="4">
    <source>
        <dbReference type="ARBA" id="ARBA00013213"/>
    </source>
</evidence>
<protein>
    <recommendedName>
        <fullName evidence="5">Homoserine dehydrogenase</fullName>
        <ecNumber evidence="4">1.1.1.3</ecNumber>
    </recommendedName>
</protein>
<dbReference type="Pfam" id="PF03447">
    <property type="entry name" value="NAD_binding_3"/>
    <property type="match status" value="1"/>
</dbReference>
<dbReference type="InterPro" id="IPR022697">
    <property type="entry name" value="HDH_short"/>
</dbReference>
<keyword evidence="11" id="KW-0521">NADP</keyword>
<dbReference type="Pfam" id="PF00742">
    <property type="entry name" value="Homoserine_dh"/>
    <property type="match status" value="1"/>
</dbReference>
<dbReference type="EC" id="1.1.1.3" evidence="4"/>
<keyword evidence="15" id="KW-1185">Reference proteome</keyword>
<evidence type="ECO:0000256" key="11">
    <source>
        <dbReference type="PIRSR" id="PIRSR036497-2"/>
    </source>
</evidence>
<evidence type="ECO:0000259" key="12">
    <source>
        <dbReference type="Pfam" id="PF00742"/>
    </source>
</evidence>
<dbReference type="AlphaFoldDB" id="A0A917P4T3"/>
<evidence type="ECO:0000256" key="5">
    <source>
        <dbReference type="ARBA" id="ARBA00013376"/>
    </source>
</evidence>
<evidence type="ECO:0000259" key="13">
    <source>
        <dbReference type="Pfam" id="PF03447"/>
    </source>
</evidence>
<dbReference type="GO" id="GO:0004412">
    <property type="term" value="F:homoserine dehydrogenase activity"/>
    <property type="evidence" value="ECO:0007669"/>
    <property type="project" value="UniProtKB-EC"/>
</dbReference>
<keyword evidence="7" id="KW-0791">Threonine biosynthesis</keyword>
<dbReference type="GO" id="GO:0009086">
    <property type="term" value="P:methionine biosynthetic process"/>
    <property type="evidence" value="ECO:0007669"/>
    <property type="project" value="UniProtKB-KW"/>
</dbReference>
<keyword evidence="9" id="KW-0486">Methionine biosynthesis</keyword>
<dbReference type="GO" id="GO:0050661">
    <property type="term" value="F:NADP binding"/>
    <property type="evidence" value="ECO:0007669"/>
    <property type="project" value="InterPro"/>
</dbReference>
<evidence type="ECO:0000256" key="7">
    <source>
        <dbReference type="ARBA" id="ARBA00022697"/>
    </source>
</evidence>
<comment type="caution">
    <text evidence="14">The sequence shown here is derived from an EMBL/GenBank/DDBJ whole genome shotgun (WGS) entry which is preliminary data.</text>
</comment>
<feature type="binding site" evidence="11">
    <location>
        <begin position="16"/>
        <end position="21"/>
    </location>
    <ligand>
        <name>NADP(+)</name>
        <dbReference type="ChEBI" id="CHEBI:58349"/>
    </ligand>
</feature>
<reference evidence="14" key="2">
    <citation type="submission" date="2020-09" db="EMBL/GenBank/DDBJ databases">
        <authorList>
            <person name="Sun Q."/>
            <person name="Ohkuma M."/>
        </authorList>
    </citation>
    <scope>NUCLEOTIDE SEQUENCE</scope>
    <source>
        <strain evidence="14">JCM 14371</strain>
    </source>
</reference>
<comment type="pathway">
    <text evidence="1">Amino-acid biosynthesis; L-threonine biosynthesis; L-threonine from L-aspartate: step 3/5.</text>
</comment>
<feature type="domain" description="Aspartate/homoserine dehydrogenase NAD-binding" evidence="13">
    <location>
        <begin position="16"/>
        <end position="123"/>
    </location>
</feature>
<dbReference type="PANTHER" id="PTHR43331:SF1">
    <property type="entry name" value="HOMOSERINE DEHYDROGENASE"/>
    <property type="match status" value="1"/>
</dbReference>
<evidence type="ECO:0000313" key="15">
    <source>
        <dbReference type="Proteomes" id="UP000635726"/>
    </source>
</evidence>
<name>A0A917P4T3_9DEIO</name>
<dbReference type="Proteomes" id="UP000635726">
    <property type="component" value="Unassembled WGS sequence"/>
</dbReference>
<dbReference type="InterPro" id="IPR005106">
    <property type="entry name" value="Asp/hSer_DH_NAD-bd"/>
</dbReference>
<feature type="binding site" evidence="11">
    <location>
        <position position="106"/>
    </location>
    <ligand>
        <name>NADPH</name>
        <dbReference type="ChEBI" id="CHEBI:57783"/>
    </ligand>
</feature>
<proteinExistence type="inferred from homology"/>
<evidence type="ECO:0000256" key="2">
    <source>
        <dbReference type="ARBA" id="ARBA00005062"/>
    </source>
</evidence>
<gene>
    <name evidence="14" type="ORF">GCM10008939_01900</name>
</gene>
<evidence type="ECO:0000256" key="3">
    <source>
        <dbReference type="ARBA" id="ARBA00006753"/>
    </source>
</evidence>
<dbReference type="FunFam" id="3.30.360.10:FF:000005">
    <property type="entry name" value="Homoserine dehydrogenase"/>
    <property type="match status" value="1"/>
</dbReference>
<evidence type="ECO:0000256" key="9">
    <source>
        <dbReference type="ARBA" id="ARBA00023167"/>
    </source>
</evidence>
<feature type="active site" description="Proton donor" evidence="10">
    <location>
        <position position="203"/>
    </location>
</feature>
<evidence type="ECO:0000256" key="1">
    <source>
        <dbReference type="ARBA" id="ARBA00005056"/>
    </source>
</evidence>